<dbReference type="SUPFAM" id="SSF55136">
    <property type="entry name" value="Probable bacterial effector-binding domain"/>
    <property type="match status" value="1"/>
</dbReference>
<keyword evidence="1" id="KW-0678">Repressor</keyword>
<dbReference type="Gene3D" id="1.10.1660.10">
    <property type="match status" value="1"/>
</dbReference>
<keyword evidence="8" id="KW-1185">Reference proteome</keyword>
<dbReference type="SMART" id="SM00422">
    <property type="entry name" value="HTH_MERR"/>
    <property type="match status" value="1"/>
</dbReference>
<dbReference type="PANTHER" id="PTHR30204:SF69">
    <property type="entry name" value="MERR-FAMILY TRANSCRIPTIONAL REGULATOR"/>
    <property type="match status" value="1"/>
</dbReference>
<evidence type="ECO:0000256" key="2">
    <source>
        <dbReference type="ARBA" id="ARBA00023015"/>
    </source>
</evidence>
<proteinExistence type="predicted"/>
<dbReference type="InterPro" id="IPR011256">
    <property type="entry name" value="Reg_factor_effector_dom_sf"/>
</dbReference>
<dbReference type="GO" id="GO:0003700">
    <property type="term" value="F:DNA-binding transcription factor activity"/>
    <property type="evidence" value="ECO:0007669"/>
    <property type="project" value="InterPro"/>
</dbReference>
<evidence type="ECO:0000256" key="3">
    <source>
        <dbReference type="ARBA" id="ARBA00023125"/>
    </source>
</evidence>
<dbReference type="CDD" id="cd00592">
    <property type="entry name" value="HTH_MerR-like"/>
    <property type="match status" value="1"/>
</dbReference>
<dbReference type="PROSITE" id="PS50937">
    <property type="entry name" value="HTH_MERR_2"/>
    <property type="match status" value="1"/>
</dbReference>
<dbReference type="RefSeq" id="WP_166033467.1">
    <property type="nucleotide sequence ID" value="NZ_CP049887.1"/>
</dbReference>
<evidence type="ECO:0000313" key="8">
    <source>
        <dbReference type="Proteomes" id="UP000501747"/>
    </source>
</evidence>
<keyword evidence="4" id="KW-0804">Transcription</keyword>
<dbReference type="SUPFAM" id="SSF46955">
    <property type="entry name" value="Putative DNA-binding domain"/>
    <property type="match status" value="1"/>
</dbReference>
<dbReference type="Pfam" id="PF13411">
    <property type="entry name" value="MerR_1"/>
    <property type="match status" value="1"/>
</dbReference>
<evidence type="ECO:0000313" key="7">
    <source>
        <dbReference type="EMBL" id="QIL47356.1"/>
    </source>
</evidence>
<evidence type="ECO:0000256" key="5">
    <source>
        <dbReference type="SAM" id="Coils"/>
    </source>
</evidence>
<dbReference type="GO" id="GO:0003677">
    <property type="term" value="F:DNA binding"/>
    <property type="evidence" value="ECO:0007669"/>
    <property type="project" value="UniProtKB-KW"/>
</dbReference>
<accession>A0A6G8AQT1</accession>
<dbReference type="AlphaFoldDB" id="A0A6G8AQT1"/>
<feature type="domain" description="HTH merR-type" evidence="6">
    <location>
        <begin position="3"/>
        <end position="71"/>
    </location>
</feature>
<sequence length="274" mass="32547">MESLNIKEVSEMYGISSHIIRHYEKIGLIEPKRLKNNYRCFSFKEICQLNIIRDLRTLGVPLNDIKLYLDKRSFSETKKMLEDNLTKLNEEFELIKKQKKGIEHRLQVMNQLSGIEKKVDKWTIELIERTKEYAYVREGIHTLSSYEAFVEFFEEEKRLLLSDISEIEDLYTFNLMGSMITTDKKELSYQGLFFIARQKTKVGNLLEIPSGQFISLFYRGSYEKTKEMVNEIKKYADERSLKISEPFMTFHLIDFNHTLNEENYLTNIVVKIQN</sequence>
<organism evidence="7 8">
    <name type="scientific">Vagococcus hydrophili</name>
    <dbReference type="NCBI Taxonomy" id="2714947"/>
    <lineage>
        <taxon>Bacteria</taxon>
        <taxon>Bacillati</taxon>
        <taxon>Bacillota</taxon>
        <taxon>Bacilli</taxon>
        <taxon>Lactobacillales</taxon>
        <taxon>Enterococcaceae</taxon>
        <taxon>Vagococcus</taxon>
    </lineage>
</organism>
<keyword evidence="2" id="KW-0805">Transcription regulation</keyword>
<dbReference type="InterPro" id="IPR009061">
    <property type="entry name" value="DNA-bd_dom_put_sf"/>
</dbReference>
<evidence type="ECO:0000259" key="6">
    <source>
        <dbReference type="PROSITE" id="PS50937"/>
    </source>
</evidence>
<dbReference type="InterPro" id="IPR047057">
    <property type="entry name" value="MerR_fam"/>
</dbReference>
<gene>
    <name evidence="7" type="ORF">G7082_01830</name>
</gene>
<dbReference type="EMBL" id="CP049887">
    <property type="protein sequence ID" value="QIL47356.1"/>
    <property type="molecule type" value="Genomic_DNA"/>
</dbReference>
<keyword evidence="5" id="KW-0175">Coiled coil</keyword>
<evidence type="ECO:0000256" key="4">
    <source>
        <dbReference type="ARBA" id="ARBA00023163"/>
    </source>
</evidence>
<dbReference type="Gene3D" id="3.20.80.10">
    <property type="entry name" value="Regulatory factor, effector binding domain"/>
    <property type="match status" value="1"/>
</dbReference>
<dbReference type="KEGG" id="vhy:G7082_01830"/>
<protein>
    <submittedName>
        <fullName evidence="7">MerR family transcriptional regulator</fullName>
    </submittedName>
</protein>
<dbReference type="Proteomes" id="UP000501747">
    <property type="component" value="Chromosome"/>
</dbReference>
<keyword evidence="3" id="KW-0238">DNA-binding</keyword>
<name>A0A6G8AQT1_9ENTE</name>
<evidence type="ECO:0000256" key="1">
    <source>
        <dbReference type="ARBA" id="ARBA00022491"/>
    </source>
</evidence>
<dbReference type="InterPro" id="IPR000551">
    <property type="entry name" value="MerR-type_HTH_dom"/>
</dbReference>
<feature type="coiled-coil region" evidence="5">
    <location>
        <begin position="71"/>
        <end position="105"/>
    </location>
</feature>
<reference evidence="7 8" key="1">
    <citation type="submission" date="2020-03" db="EMBL/GenBank/DDBJ databases">
        <title>Vagococcus sp. nov., isolated from beetles.</title>
        <authorList>
            <person name="Hyun D.-W."/>
            <person name="Bae J.-W."/>
        </authorList>
    </citation>
    <scope>NUCLEOTIDE SEQUENCE [LARGE SCALE GENOMIC DNA]</scope>
    <source>
        <strain evidence="7 8">HDW17B</strain>
    </source>
</reference>
<dbReference type="PANTHER" id="PTHR30204">
    <property type="entry name" value="REDOX-CYCLING DRUG-SENSING TRANSCRIPTIONAL ACTIVATOR SOXR"/>
    <property type="match status" value="1"/>
</dbReference>